<organism evidence="2 3">
    <name type="scientific">Candidatus Competibacter denitrificans Run_A_D11</name>
    <dbReference type="NCBI Taxonomy" id="1400863"/>
    <lineage>
        <taxon>Bacteria</taxon>
        <taxon>Pseudomonadati</taxon>
        <taxon>Pseudomonadota</taxon>
        <taxon>Gammaproteobacteria</taxon>
        <taxon>Candidatus Competibacteraceae</taxon>
        <taxon>Candidatus Competibacter</taxon>
    </lineage>
</organism>
<name>W6M580_9GAMM</name>
<dbReference type="EMBL" id="CBTJ020000045">
    <property type="protein sequence ID" value="CDI03031.1"/>
    <property type="molecule type" value="Genomic_DNA"/>
</dbReference>
<accession>W6M580</accession>
<dbReference type="InterPro" id="IPR025511">
    <property type="entry name" value="DUF4398"/>
</dbReference>
<evidence type="ECO:0000313" key="3">
    <source>
        <dbReference type="Proteomes" id="UP000035760"/>
    </source>
</evidence>
<dbReference type="Pfam" id="PF14346">
    <property type="entry name" value="DUF4398"/>
    <property type="match status" value="1"/>
</dbReference>
<dbReference type="STRING" id="1400863.BN873_380013"/>
<evidence type="ECO:0000259" key="1">
    <source>
        <dbReference type="Pfam" id="PF14346"/>
    </source>
</evidence>
<feature type="domain" description="DUF4398" evidence="1">
    <location>
        <begin position="45"/>
        <end position="110"/>
    </location>
</feature>
<reference evidence="2" key="2">
    <citation type="submission" date="2014-03" db="EMBL/GenBank/DDBJ databases">
        <title>Candidatus Competibacter-lineage genomes retrieved from metagenomes reveal functional metabolic diversity.</title>
        <authorList>
            <person name="McIlroy S.J."/>
            <person name="Albertsen M."/>
            <person name="Andresen E.K."/>
            <person name="Saunders A.M."/>
            <person name="Kristiansen R."/>
            <person name="Stokholm-Bjerregaard M."/>
            <person name="Nielsen K.L."/>
            <person name="Nielsen P.H."/>
        </authorList>
    </citation>
    <scope>NUCLEOTIDE SEQUENCE</scope>
    <source>
        <strain evidence="2">Run_A_D11</strain>
    </source>
</reference>
<comment type="caution">
    <text evidence="2">The sequence shown here is derived from an EMBL/GenBank/DDBJ whole genome shotgun (WGS) entry which is preliminary data.</text>
</comment>
<evidence type="ECO:0000313" key="2">
    <source>
        <dbReference type="EMBL" id="CDI03031.1"/>
    </source>
</evidence>
<dbReference type="Gene3D" id="1.20.1270.390">
    <property type="match status" value="1"/>
</dbReference>
<dbReference type="AlphaFoldDB" id="W6M580"/>
<keyword evidence="3" id="KW-1185">Reference proteome</keyword>
<protein>
    <recommendedName>
        <fullName evidence="1">DUF4398 domain-containing protein</fullName>
    </recommendedName>
</protein>
<sequence length="121" mass="13192">MLALAATPDYLPMPRPRFFLKALTTKLTLLVATLLLAACAIAPVQEMSDARQAIRSAEIAGAAWRSPVSFVTSHRLLLEAQTHLQAGDYPRARQLAIDARNQAINAREKAIQPVPIRPVSP</sequence>
<dbReference type="Proteomes" id="UP000035760">
    <property type="component" value="Unassembled WGS sequence"/>
</dbReference>
<reference evidence="2" key="1">
    <citation type="submission" date="2013-07" db="EMBL/GenBank/DDBJ databases">
        <authorList>
            <person name="McIlroy S."/>
        </authorList>
    </citation>
    <scope>NUCLEOTIDE SEQUENCE [LARGE SCALE GENOMIC DNA]</scope>
    <source>
        <strain evidence="2">Run_A_D11</strain>
    </source>
</reference>
<gene>
    <name evidence="2" type="ORF">BN873_380013</name>
</gene>
<proteinExistence type="predicted"/>